<comment type="caution">
    <text evidence="3">The sequence shown here is derived from an EMBL/GenBank/DDBJ whole genome shotgun (WGS) entry which is preliminary data.</text>
</comment>
<dbReference type="Proteomes" id="UP000031512">
    <property type="component" value="Unassembled WGS sequence"/>
</dbReference>
<dbReference type="AlphaFoldDB" id="L1LDZ8"/>
<evidence type="ECO:0000256" key="2">
    <source>
        <dbReference type="SAM" id="SignalP"/>
    </source>
</evidence>
<organism evidence="3 4">
    <name type="scientific">Theileria equi strain WA</name>
    <dbReference type="NCBI Taxonomy" id="1537102"/>
    <lineage>
        <taxon>Eukaryota</taxon>
        <taxon>Sar</taxon>
        <taxon>Alveolata</taxon>
        <taxon>Apicomplexa</taxon>
        <taxon>Aconoidasida</taxon>
        <taxon>Piroplasmida</taxon>
        <taxon>Theileriidae</taxon>
        <taxon>Theileria</taxon>
    </lineage>
</organism>
<evidence type="ECO:0000256" key="1">
    <source>
        <dbReference type="SAM" id="MobiDB-lite"/>
    </source>
</evidence>
<protein>
    <submittedName>
        <fullName evidence="3">Signal peptide containing protein</fullName>
    </submittedName>
</protein>
<dbReference type="InterPro" id="IPR007480">
    <property type="entry name" value="DUF529"/>
</dbReference>
<evidence type="ECO:0000313" key="3">
    <source>
        <dbReference type="EMBL" id="EKX73662.1"/>
    </source>
</evidence>
<feature type="signal peptide" evidence="2">
    <location>
        <begin position="1"/>
        <end position="21"/>
    </location>
</feature>
<keyword evidence="2" id="KW-0732">Signal</keyword>
<evidence type="ECO:0000313" key="4">
    <source>
        <dbReference type="Proteomes" id="UP000031512"/>
    </source>
</evidence>
<accession>L1LDZ8</accession>
<dbReference type="VEuPathDB" id="PiroplasmaDB:BEWA_036980"/>
<dbReference type="GeneID" id="15806585"/>
<dbReference type="EMBL" id="ACOU01000002">
    <property type="protein sequence ID" value="EKX73662.1"/>
    <property type="molecule type" value="Genomic_DNA"/>
</dbReference>
<feature type="compositionally biased region" description="Basic and acidic residues" evidence="1">
    <location>
        <begin position="149"/>
        <end position="162"/>
    </location>
</feature>
<gene>
    <name evidence="3" type="ORF">BEWA_036980</name>
</gene>
<proteinExistence type="predicted"/>
<dbReference type="KEGG" id="beq:BEWA_036980"/>
<name>L1LDZ8_THEEQ</name>
<dbReference type="RefSeq" id="XP_004833114.1">
    <property type="nucleotide sequence ID" value="XM_004833057.1"/>
</dbReference>
<reference evidence="3 4" key="1">
    <citation type="journal article" date="2012" name="BMC Genomics">
        <title>Comparative genomic analysis and phylogenetic position of Theileria equi.</title>
        <authorList>
            <person name="Kappmeyer L.S."/>
            <person name="Thiagarajan M."/>
            <person name="Herndon D.R."/>
            <person name="Ramsay J.D."/>
            <person name="Caler E."/>
            <person name="Djikeng A."/>
            <person name="Gillespie J.J."/>
            <person name="Lau A.O."/>
            <person name="Roalson E.H."/>
            <person name="Silva J.C."/>
            <person name="Silva M.G."/>
            <person name="Suarez C.E."/>
            <person name="Ueti M.W."/>
            <person name="Nene V.M."/>
            <person name="Mealey R.H."/>
            <person name="Knowles D.P."/>
            <person name="Brayton K.A."/>
        </authorList>
    </citation>
    <scope>NUCLEOTIDE SEQUENCE [LARGE SCALE GENOMIC DNA]</scope>
    <source>
        <strain evidence="3 4">WA</strain>
    </source>
</reference>
<dbReference type="Pfam" id="PF04385">
    <property type="entry name" value="FAINT"/>
    <property type="match status" value="1"/>
</dbReference>
<keyword evidence="4" id="KW-1185">Reference proteome</keyword>
<sequence length="401" mass="44380">MRFLSLVLVMYFLKLGRVCWCAGKPNVLSINLSEGSNVNSIDIAKDPGPNVAEVNNEKDNGVDGKKFNVKDSVKITLVLDNGIQIWNGGDKNCTVITVLSKRGYSTLLAIRYVSANKNGEKKEESEAYKEDGNQWSKMTEEDFEAAYESMKDPPDAGKKGSQADKSSGAGSLDLSNPNALICKSVDANIDGVPSRVLIIGQDKTVNIIMNGEKYVWMGTSGTTCSYCIVFLESGVPKMILIQSETGNGTVQTFFKYKVTGGCFGKKKESWQQTTDYIKDINNLKKTNDTSTRLILDLSAIPNDGDHYKTIESKRGDVTVNYYATNSGHVIEKVVDGSADLWNADQDTICFLCELHSKDNSKLLRLHIKSGNYQFTFQSFEHSDRNWDIVTNADFNAKLKIL</sequence>
<feature type="region of interest" description="Disordered" evidence="1">
    <location>
        <begin position="145"/>
        <end position="171"/>
    </location>
</feature>
<feature type="chain" id="PRO_5003952535" evidence="2">
    <location>
        <begin position="22"/>
        <end position="401"/>
    </location>
</feature>